<dbReference type="InterPro" id="IPR002789">
    <property type="entry name" value="HerA_central"/>
</dbReference>
<protein>
    <recommendedName>
        <fullName evidence="1">Helicase HerA central domain-containing protein</fullName>
    </recommendedName>
</protein>
<evidence type="ECO:0000259" key="1">
    <source>
        <dbReference type="Pfam" id="PF01935"/>
    </source>
</evidence>
<dbReference type="RefSeq" id="WP_114562795.1">
    <property type="nucleotide sequence ID" value="NZ_CP031124.1"/>
</dbReference>
<proteinExistence type="predicted"/>
<name>A0A345DB81_9BURK</name>
<dbReference type="KEGG" id="hyf:DTO96_101350"/>
<dbReference type="Proteomes" id="UP000252182">
    <property type="component" value="Chromosome"/>
</dbReference>
<keyword evidence="3" id="KW-1185">Reference proteome</keyword>
<dbReference type="SUPFAM" id="SSF52540">
    <property type="entry name" value="P-loop containing nucleoside triphosphate hydrolases"/>
    <property type="match status" value="1"/>
</dbReference>
<gene>
    <name evidence="2" type="ORF">DTO96_101350</name>
</gene>
<reference evidence="3" key="1">
    <citation type="submission" date="2018-07" db="EMBL/GenBank/DDBJ databases">
        <authorList>
            <person name="Kim H."/>
        </authorList>
    </citation>
    <scope>NUCLEOTIDE SEQUENCE [LARGE SCALE GENOMIC DNA]</scope>
    <source>
        <strain evidence="3">F02</strain>
    </source>
</reference>
<dbReference type="PANTHER" id="PTHR42957:SF1">
    <property type="entry name" value="HELICASE MJ1565-RELATED"/>
    <property type="match status" value="1"/>
</dbReference>
<feature type="domain" description="Helicase HerA central" evidence="1">
    <location>
        <begin position="151"/>
        <end position="410"/>
    </location>
</feature>
<dbReference type="AlphaFoldDB" id="A0A345DB81"/>
<accession>A0A345DB81</accession>
<organism evidence="2 3">
    <name type="scientific">Ephemeroptericola cinctiostellae</name>
    <dbReference type="NCBI Taxonomy" id="2268024"/>
    <lineage>
        <taxon>Bacteria</taxon>
        <taxon>Pseudomonadati</taxon>
        <taxon>Pseudomonadota</taxon>
        <taxon>Betaproteobacteria</taxon>
        <taxon>Burkholderiales</taxon>
        <taxon>Burkholderiaceae</taxon>
        <taxon>Ephemeroptericola</taxon>
    </lineage>
</organism>
<dbReference type="PANTHER" id="PTHR42957">
    <property type="entry name" value="HELICASE MJ1565-RELATED"/>
    <property type="match status" value="1"/>
</dbReference>
<evidence type="ECO:0000313" key="3">
    <source>
        <dbReference type="Proteomes" id="UP000252182"/>
    </source>
</evidence>
<sequence>MTNAALQFQDGDRLGRVAAVDTSRVLISVENHQHMTTIAVGNLIAIQGRTTAEFLIGIVERATRSVSEKLLLDETADDGSIPLGESQEDFIKAVLIGTYRTVDGSSSNTFKRGADCFPQVDRDCFHVNSKNLQQFMNLLSMKVEEKERLTLGHFMADQTAVAVANGDKFFQRHAAILGSTGSGKSWAVALMLERAAALKSANLIVLDMHGEYSTLCEGPNAIAQQYRIAGPGDLDKPDDECLFLPYWLLNREEMLALILDRSDDNAPNQAARFTEHVRALKEKVLTDSKKTDVLATFTVDSPIPYPIESLLSLLKDDDTGTKPGANDKPIKGDWNGKLSRFIIRMKAKTDDRRCGFMFQPPAMCSEYGWLEKMLGSLFSVSGAQGGIKIIDFSEVPSDVLPIVTGVLARLLYSIQFWMDKESRHPLTIVCDEAHLYLPVRDSAEAAEKRALESFERIAKEGRKYGVSLLVVSQRPSDVSRTILSQCNNFLVLRLTNDQDQSVVKRLMPESMGGITDILPLLDLGEALLLGDSILLPTRIKLDKPKIEPASATRQFWTEWASQTPKPNAVSRAVEALRCQVRAKNKDSDK</sequence>
<dbReference type="CDD" id="cd01127">
    <property type="entry name" value="TrwB_TraG_TraD_VirD4"/>
    <property type="match status" value="1"/>
</dbReference>
<dbReference type="InterPro" id="IPR027417">
    <property type="entry name" value="P-loop_NTPase"/>
</dbReference>
<evidence type="ECO:0000313" key="2">
    <source>
        <dbReference type="EMBL" id="AXF85619.1"/>
    </source>
</evidence>
<dbReference type="OrthoDB" id="9806951at2"/>
<dbReference type="Gene3D" id="3.40.50.300">
    <property type="entry name" value="P-loop containing nucleotide triphosphate hydrolases"/>
    <property type="match status" value="2"/>
</dbReference>
<dbReference type="Pfam" id="PF01935">
    <property type="entry name" value="DUF87"/>
    <property type="match status" value="1"/>
</dbReference>
<dbReference type="InterPro" id="IPR008571">
    <property type="entry name" value="HerA-like"/>
</dbReference>
<dbReference type="EMBL" id="CP031124">
    <property type="protein sequence ID" value="AXF85619.1"/>
    <property type="molecule type" value="Genomic_DNA"/>
</dbReference>